<dbReference type="PANTHER" id="PTHR45733">
    <property type="entry name" value="FORMIN-J"/>
    <property type="match status" value="1"/>
</dbReference>
<feature type="region of interest" description="Disordered" evidence="1">
    <location>
        <begin position="602"/>
        <end position="736"/>
    </location>
</feature>
<reference evidence="4" key="1">
    <citation type="journal article" date="2020" name="Stud. Mycol.">
        <title>101 Dothideomycetes genomes: a test case for predicting lifestyles and emergence of pathogens.</title>
        <authorList>
            <person name="Haridas S."/>
            <person name="Albert R."/>
            <person name="Binder M."/>
            <person name="Bloem J."/>
            <person name="Labutti K."/>
            <person name="Salamov A."/>
            <person name="Andreopoulos B."/>
            <person name="Baker S."/>
            <person name="Barry K."/>
            <person name="Bills G."/>
            <person name="Bluhm B."/>
            <person name="Cannon C."/>
            <person name="Castanera R."/>
            <person name="Culley D."/>
            <person name="Daum C."/>
            <person name="Ezra D."/>
            <person name="Gonzalez J."/>
            <person name="Henrissat B."/>
            <person name="Kuo A."/>
            <person name="Liang C."/>
            <person name="Lipzen A."/>
            <person name="Lutzoni F."/>
            <person name="Magnuson J."/>
            <person name="Mondo S."/>
            <person name="Nolan M."/>
            <person name="Ohm R."/>
            <person name="Pangilinan J."/>
            <person name="Park H.-J."/>
            <person name="Ramirez L."/>
            <person name="Alfaro M."/>
            <person name="Sun H."/>
            <person name="Tritt A."/>
            <person name="Yoshinaga Y."/>
            <person name="Zwiers L.-H."/>
            <person name="Turgeon B."/>
            <person name="Goodwin S."/>
            <person name="Spatafora J."/>
            <person name="Crous P."/>
            <person name="Grigoriev I."/>
        </authorList>
    </citation>
    <scope>NUCLEOTIDE SEQUENCE</scope>
    <source>
        <strain evidence="4">CBS 109.77</strain>
    </source>
</reference>
<dbReference type="Proteomes" id="UP000799757">
    <property type="component" value="Unassembled WGS sequence"/>
</dbReference>
<keyword evidence="2" id="KW-1133">Transmembrane helix</keyword>
<sequence>MVGAGIMKVILLLSWLSLAFAASESSSSSSSSRSLRSSSFTSNSTSSSSTSTGQSSSSGSSIVGSSLSSSSSVQLSSSTSSTAPISSPQSVGSLTSGGLGATVTTSSVSSTSGLGSASASASLNVLAVSTIIGNTPIANSTATPTPTGPVSYVNPWAGNFSAPVPFTGTGSDYALQCQNAYFSFTSINSDFITATASLFNITSVIRSTTVYEVHTYYTTSFYTLCDGHPRVITSMPTSTATTVLLPSTTVILAQGVSWASLNDPNCTVSWDDCSGLWSRYASASSVYQSVSFEKANTVVSLGPGASFWVVNGETTTFPTPLPFTISLADEYIHRSPPGSNYIIVTTPPPGGLFIDDGYHMTANGAPVTIQHTVNFTNTPYTPHCRTEKPTCTANQRCQIGGDRVEVFYFPPKTNVTRDMCATAPVGNGVISRPPTNFTWTEITTGPYTVLPGGTTWYSGNVYVSLNRISAQCTWSGVPVEVGAEHAGEILTMAPSELFSQRAFPITTGSHSGMFDFEPYAYSFNFADLAEPYPWSAWNGAPECVIDHCSIINGSYNPWLAVPEAIRRLDPSWATCDLALYGLYDPPRALTSVGNIFATLTSTVPKQEPTPGQPAQSQVQPTKTPDPPAPGQSDAPNPPNDPPVDPPQPPAPGQSAIPVPVDPPNTPIPVDPPTNNPPSNNPPTNNPPSNNPPSNNPHPNNPTNPNDPNKPPPNEPNNPGITPGPVPIPPAPAPTTIATIGGTPIVLNPSDPTHIIVGTTTLAPGSPGITVGAGTSISMVDPGHIIVSAPGAPAPSTINVPQPVAAVPTQGVVVTLPNGELITATAISGPSGSSIIVSGTLLTEGGPAVTLPNGVVLSEAPGATGIVVVDPISGATSTIPFSGITNLLPTPRPTPGAVITIGGKTYTVVSTSGSIVIPGLGVTLTQGGPATTINGTVVSDAGTGVVVGTTTNPFSTLTVTDQPGTVQSGPAEFTGAAARIRAREVLGEGWWCWFGGWMLGVLLLGVRGMVL</sequence>
<dbReference type="InterPro" id="IPR051144">
    <property type="entry name" value="Formin_homology_domain"/>
</dbReference>
<feature type="chain" id="PRO_5025433219" evidence="3">
    <location>
        <begin position="22"/>
        <end position="1010"/>
    </location>
</feature>
<dbReference type="AlphaFoldDB" id="A0A6A6XX44"/>
<dbReference type="PANTHER" id="PTHR45733:SF7">
    <property type="entry name" value="C2 TENSIN-TYPE DOMAIN-CONTAINING PROTEIN"/>
    <property type="match status" value="1"/>
</dbReference>
<feature type="signal peptide" evidence="3">
    <location>
        <begin position="1"/>
        <end position="21"/>
    </location>
</feature>
<accession>A0A6A6XX44</accession>
<feature type="compositionally biased region" description="Pro residues" evidence="1">
    <location>
        <begin position="659"/>
        <end position="701"/>
    </location>
</feature>
<feature type="region of interest" description="Disordered" evidence="1">
    <location>
        <begin position="26"/>
        <end position="59"/>
    </location>
</feature>
<feature type="compositionally biased region" description="Pro residues" evidence="1">
    <location>
        <begin position="707"/>
        <end position="732"/>
    </location>
</feature>
<dbReference type="OrthoDB" id="3944128at2759"/>
<keyword evidence="2" id="KW-0812">Transmembrane</keyword>
<evidence type="ECO:0000313" key="4">
    <source>
        <dbReference type="EMBL" id="KAF2800838.1"/>
    </source>
</evidence>
<dbReference type="EMBL" id="MU001742">
    <property type="protein sequence ID" value="KAF2800838.1"/>
    <property type="molecule type" value="Genomic_DNA"/>
</dbReference>
<protein>
    <submittedName>
        <fullName evidence="4">Uncharacterized protein</fullName>
    </submittedName>
</protein>
<feature type="transmembrane region" description="Helical" evidence="2">
    <location>
        <begin position="989"/>
        <end position="1009"/>
    </location>
</feature>
<feature type="compositionally biased region" description="Polar residues" evidence="1">
    <location>
        <begin position="612"/>
        <end position="622"/>
    </location>
</feature>
<keyword evidence="2" id="KW-0472">Membrane</keyword>
<proteinExistence type="predicted"/>
<gene>
    <name evidence="4" type="ORF">K505DRAFT_370009</name>
</gene>
<organism evidence="4 5">
    <name type="scientific">Melanomma pulvis-pyrius CBS 109.77</name>
    <dbReference type="NCBI Taxonomy" id="1314802"/>
    <lineage>
        <taxon>Eukaryota</taxon>
        <taxon>Fungi</taxon>
        <taxon>Dikarya</taxon>
        <taxon>Ascomycota</taxon>
        <taxon>Pezizomycotina</taxon>
        <taxon>Dothideomycetes</taxon>
        <taxon>Pleosporomycetidae</taxon>
        <taxon>Pleosporales</taxon>
        <taxon>Melanommataceae</taxon>
        <taxon>Melanomma</taxon>
    </lineage>
</organism>
<feature type="compositionally biased region" description="Pro residues" evidence="1">
    <location>
        <begin position="623"/>
        <end position="651"/>
    </location>
</feature>
<keyword evidence="3" id="KW-0732">Signal</keyword>
<evidence type="ECO:0000313" key="5">
    <source>
        <dbReference type="Proteomes" id="UP000799757"/>
    </source>
</evidence>
<evidence type="ECO:0000256" key="2">
    <source>
        <dbReference type="SAM" id="Phobius"/>
    </source>
</evidence>
<evidence type="ECO:0000256" key="3">
    <source>
        <dbReference type="SAM" id="SignalP"/>
    </source>
</evidence>
<name>A0A6A6XX44_9PLEO</name>
<evidence type="ECO:0000256" key="1">
    <source>
        <dbReference type="SAM" id="MobiDB-lite"/>
    </source>
</evidence>
<keyword evidence="5" id="KW-1185">Reference proteome</keyword>